<accession>A0A0G4FZX1</accession>
<feature type="transmembrane region" description="Helical" evidence="2">
    <location>
        <begin position="41"/>
        <end position="60"/>
    </location>
</feature>
<keyword evidence="2" id="KW-1133">Transmembrane helix</keyword>
<protein>
    <submittedName>
        <fullName evidence="3">Uncharacterized protein</fullName>
    </submittedName>
</protein>
<feature type="region of interest" description="Disordered" evidence="1">
    <location>
        <begin position="314"/>
        <end position="457"/>
    </location>
</feature>
<feature type="compositionally biased region" description="Acidic residues" evidence="1">
    <location>
        <begin position="429"/>
        <end position="442"/>
    </location>
</feature>
<evidence type="ECO:0000313" key="3">
    <source>
        <dbReference type="EMBL" id="CEM21089.1"/>
    </source>
</evidence>
<keyword evidence="2" id="KW-0812">Transmembrane</keyword>
<reference evidence="3" key="1">
    <citation type="submission" date="2014-11" db="EMBL/GenBank/DDBJ databases">
        <authorList>
            <person name="Otto D Thomas"/>
            <person name="Naeem Raeece"/>
        </authorList>
    </citation>
    <scope>NUCLEOTIDE SEQUENCE</scope>
</reference>
<dbReference type="VEuPathDB" id="CryptoDB:Cvel_19570"/>
<evidence type="ECO:0000256" key="2">
    <source>
        <dbReference type="SAM" id="Phobius"/>
    </source>
</evidence>
<sequence>MASKKLSVGSAPSVTVDLCTGREKAAPCECCETKTYLYTKLVFVSFVLLFVSAILIYQVVAAVSLHQYAFFEAAVGTFNIWSNFVFRTDTGNAAHYCENPGYYFRPPNGFVTGGVSYAVGDCPGYQAHDVYSINGDEINVYTQFFDIAGTKVSETEKNDVIVTDVGTLLALGGISLDDVNPQTHFEMTAEAPLRYRQSGTVLLVQMKYKNLEDWNISENNYRADMSVKVQKTSWGWVGPVQFIDEDGNRYSRYRNAVRIRFEARGRVGIFDWNVFIALLIRIIVLLRLGEWAVTVVLEEVRLFRVRKKLIQERRESRHSRGVKSPPAGRSRGSKRTLSIVNEEPSVAGGAGGNGTEKRVSMLFGFPPDPVTVQTGPSPEQPSSLNAQGNTVTEPHVGMQIETNPVSGGGAILKRGQSEASKKSSHWSADEDANQPAEEDEGGERELPQTDPHAVPPV</sequence>
<evidence type="ECO:0000256" key="1">
    <source>
        <dbReference type="SAM" id="MobiDB-lite"/>
    </source>
</evidence>
<dbReference type="AlphaFoldDB" id="A0A0G4FZX1"/>
<feature type="compositionally biased region" description="Polar residues" evidence="1">
    <location>
        <begin position="371"/>
        <end position="392"/>
    </location>
</feature>
<name>A0A0G4FZX1_9ALVE</name>
<proteinExistence type="predicted"/>
<gene>
    <name evidence="3" type="ORF">Cvel_19570</name>
</gene>
<organism evidence="3">
    <name type="scientific">Chromera velia CCMP2878</name>
    <dbReference type="NCBI Taxonomy" id="1169474"/>
    <lineage>
        <taxon>Eukaryota</taxon>
        <taxon>Sar</taxon>
        <taxon>Alveolata</taxon>
        <taxon>Colpodellida</taxon>
        <taxon>Chromeraceae</taxon>
        <taxon>Chromera</taxon>
    </lineage>
</organism>
<dbReference type="EMBL" id="CDMZ01000769">
    <property type="protein sequence ID" value="CEM21089.1"/>
    <property type="molecule type" value="Genomic_DNA"/>
</dbReference>
<keyword evidence="2" id="KW-0472">Membrane</keyword>